<dbReference type="PATRIC" id="fig|363754.4.peg.6059"/>
<keyword evidence="3" id="KW-1185">Reference proteome</keyword>
<dbReference type="STRING" id="363754.RHSP_76983"/>
<evidence type="ECO:0000259" key="1">
    <source>
        <dbReference type="Pfam" id="PF00535"/>
    </source>
</evidence>
<reference evidence="2 3" key="1">
    <citation type="journal article" date="2012" name="BMC Genomics">
        <title>Genomic basis of broad host range and environmental adaptability of Rhizobium tropici CIAT 899 and Rhizobium sp. PRF 81 which are used in inoculants for common bean (Phaseolus vulgaris L.).</title>
        <authorList>
            <person name="Ormeno-Orrillo E."/>
            <person name="Menna P."/>
            <person name="Almeida L.G."/>
            <person name="Ollero F.J."/>
            <person name="Nicolas M.F."/>
            <person name="Pains Rodrigues E."/>
            <person name="Shigueyoshi Nakatani A."/>
            <person name="Silva Batista J.S."/>
            <person name="Oliveira Chueire L.M."/>
            <person name="Souza R.C."/>
            <person name="Ribeiro Vasconcelos A.T."/>
            <person name="Megias M."/>
            <person name="Hungria M."/>
            <person name="Martinez-Romero E."/>
        </authorList>
    </citation>
    <scope>NUCLEOTIDE SEQUENCE [LARGE SCALE GENOMIC DNA]</scope>
    <source>
        <strain evidence="2 3">PRF 81</strain>
    </source>
</reference>
<dbReference type="InterPro" id="IPR029044">
    <property type="entry name" value="Nucleotide-diphossugar_trans"/>
</dbReference>
<dbReference type="EMBL" id="AQHN01000089">
    <property type="protein sequence ID" value="ENN84224.1"/>
    <property type="molecule type" value="Genomic_DNA"/>
</dbReference>
<sequence length="384" mass="44442">MTGSRIETAVHPRVSVCIPAYNHEKYIGACIESVLAQTFSDFEILVTDDGSSDATVDVVKSFSDPRIRLFRLPRNQGPSVAANNNFREARGEFICPLASDDLFNREKLERQLAFLSANPQIGAAFSYMRYVNEAGEEIRDHIGYKWVEVDNCPREVWLRRFFKVGNNLSAPTAMIRRGVFDKIGLTDPRLLQTQDLDLWIRICLDFEVYVMPERLIDYRIRDNQQNTSATTPYKQAQVHWELAKVFESYATIEDRDFFCRIFPEAKESRYDNWPIKAIMADLAMKEEAHHMRAFGLELMYRVLSDEASARVLAENGFTFPSFFKAMGSADVFGIVAYSELQQRLRHTEKRVMELAEEVAFWMRRCERTLDVRARVLLRKLIGRA</sequence>
<dbReference type="PANTHER" id="PTHR22916:SF3">
    <property type="entry name" value="UDP-GLCNAC:BETAGAL BETA-1,3-N-ACETYLGLUCOSAMINYLTRANSFERASE-LIKE PROTEIN 1"/>
    <property type="match status" value="1"/>
</dbReference>
<dbReference type="InterPro" id="IPR001173">
    <property type="entry name" value="Glyco_trans_2-like"/>
</dbReference>
<dbReference type="OrthoDB" id="174925at2"/>
<keyword evidence="2" id="KW-0808">Transferase</keyword>
<dbReference type="SUPFAM" id="SSF53448">
    <property type="entry name" value="Nucleotide-diphospho-sugar transferases"/>
    <property type="match status" value="1"/>
</dbReference>
<comment type="caution">
    <text evidence="2">The sequence shown here is derived from an EMBL/GenBank/DDBJ whole genome shotgun (WGS) entry which is preliminary data.</text>
</comment>
<organism evidence="2 3">
    <name type="scientific">Rhizobium freirei PRF 81</name>
    <dbReference type="NCBI Taxonomy" id="363754"/>
    <lineage>
        <taxon>Bacteria</taxon>
        <taxon>Pseudomonadati</taxon>
        <taxon>Pseudomonadota</taxon>
        <taxon>Alphaproteobacteria</taxon>
        <taxon>Hyphomicrobiales</taxon>
        <taxon>Rhizobiaceae</taxon>
        <taxon>Rhizobium/Agrobacterium group</taxon>
        <taxon>Rhizobium</taxon>
    </lineage>
</organism>
<evidence type="ECO:0000313" key="2">
    <source>
        <dbReference type="EMBL" id="ENN84224.1"/>
    </source>
</evidence>
<proteinExistence type="predicted"/>
<accession>N6TUT3</accession>
<name>N6TUT3_9HYPH</name>
<dbReference type="PANTHER" id="PTHR22916">
    <property type="entry name" value="GLYCOSYLTRANSFERASE"/>
    <property type="match status" value="1"/>
</dbReference>
<feature type="domain" description="Glycosyltransferase 2-like" evidence="1">
    <location>
        <begin position="15"/>
        <end position="183"/>
    </location>
</feature>
<dbReference type="Pfam" id="PF00535">
    <property type="entry name" value="Glycos_transf_2"/>
    <property type="match status" value="1"/>
</dbReference>
<dbReference type="Gene3D" id="3.90.550.10">
    <property type="entry name" value="Spore Coat Polysaccharide Biosynthesis Protein SpsA, Chain A"/>
    <property type="match status" value="1"/>
</dbReference>
<protein>
    <submittedName>
        <fullName evidence="2">Glucosyll transferase family 2</fullName>
    </submittedName>
</protein>
<dbReference type="GO" id="GO:0016758">
    <property type="term" value="F:hexosyltransferase activity"/>
    <property type="evidence" value="ECO:0007669"/>
    <property type="project" value="UniProtKB-ARBA"/>
</dbReference>
<evidence type="ECO:0000313" key="3">
    <source>
        <dbReference type="Proteomes" id="UP000012429"/>
    </source>
</evidence>
<dbReference type="Proteomes" id="UP000012429">
    <property type="component" value="Unassembled WGS sequence"/>
</dbReference>
<dbReference type="RefSeq" id="WP_004127158.1">
    <property type="nucleotide sequence ID" value="NZ_AQHN01000089.1"/>
</dbReference>
<gene>
    <name evidence="2" type="primary">tuaG</name>
    <name evidence="2" type="ORF">RHSP_76983</name>
</gene>
<dbReference type="AlphaFoldDB" id="N6TUT3"/>